<dbReference type="Pfam" id="PF11932">
    <property type="entry name" value="DUF3450"/>
    <property type="match status" value="1"/>
</dbReference>
<keyword evidence="2" id="KW-0732">Signal</keyword>
<gene>
    <name evidence="3" type="ORF">Kalk_16625</name>
</gene>
<feature type="coiled-coil region" evidence="1">
    <location>
        <begin position="74"/>
        <end position="103"/>
    </location>
</feature>
<dbReference type="RefSeq" id="WP_101895327.1">
    <property type="nucleotide sequence ID" value="NZ_CP022684.1"/>
</dbReference>
<evidence type="ECO:0008006" key="5">
    <source>
        <dbReference type="Google" id="ProtNLM"/>
    </source>
</evidence>
<feature type="chain" id="PRO_5014869052" description="DUF3450 domain-containing protein" evidence="2">
    <location>
        <begin position="20"/>
        <end position="253"/>
    </location>
</feature>
<evidence type="ECO:0000256" key="1">
    <source>
        <dbReference type="SAM" id="Coils"/>
    </source>
</evidence>
<feature type="signal peptide" evidence="2">
    <location>
        <begin position="1"/>
        <end position="19"/>
    </location>
</feature>
<keyword evidence="4" id="KW-1185">Reference proteome</keyword>
<protein>
    <recommendedName>
        <fullName evidence="5">DUF3450 domain-containing protein</fullName>
    </recommendedName>
</protein>
<organism evidence="3 4">
    <name type="scientific">Ketobacter alkanivorans</name>
    <dbReference type="NCBI Taxonomy" id="1917421"/>
    <lineage>
        <taxon>Bacteria</taxon>
        <taxon>Pseudomonadati</taxon>
        <taxon>Pseudomonadota</taxon>
        <taxon>Gammaproteobacteria</taxon>
        <taxon>Pseudomonadales</taxon>
        <taxon>Ketobacteraceae</taxon>
        <taxon>Ketobacter</taxon>
    </lineage>
</organism>
<evidence type="ECO:0000313" key="3">
    <source>
        <dbReference type="EMBL" id="AUM13952.1"/>
    </source>
</evidence>
<evidence type="ECO:0000256" key="2">
    <source>
        <dbReference type="SAM" id="SignalP"/>
    </source>
</evidence>
<sequence length="253" mass="29098">MNSLIQMMAGCLLAAFACAGIGQSLNDSVELTVDLQKQAVQSQQSINKIVNDTNAMLEEYRRLLLDADYHQVYLNQLTQELHQQQLERESLQLQIERIQLTEKRLAPLLASMVQTLERFVVLDLPFQQQERIDAVLLLRERLHNSQLPLVDRFQLVMEAFQVELEYGHTLEAYREKIDWQGQKRSVDCLRVGRLALYFMTQDGAEVGYWNRQEKQWLPLSSEYSRVIREGVAVAKSQQAPKLLTLPVMAGVAP</sequence>
<dbReference type="OrthoDB" id="5880116at2"/>
<evidence type="ECO:0000313" key="4">
    <source>
        <dbReference type="Proteomes" id="UP000235116"/>
    </source>
</evidence>
<dbReference type="KEGG" id="kak:Kalk_16625"/>
<dbReference type="InterPro" id="IPR016866">
    <property type="entry name" value="UCP028069"/>
</dbReference>
<keyword evidence="1" id="KW-0175">Coiled coil</keyword>
<accession>A0A2K9LNU2</accession>
<name>A0A2K9LNU2_9GAMM</name>
<reference evidence="4" key="1">
    <citation type="submission" date="2017-08" db="EMBL/GenBank/DDBJ databases">
        <title>Direct submision.</title>
        <authorList>
            <person name="Kim S.-J."/>
            <person name="Rhee S.-K."/>
        </authorList>
    </citation>
    <scope>NUCLEOTIDE SEQUENCE [LARGE SCALE GENOMIC DNA]</scope>
    <source>
        <strain evidence="4">GI5</strain>
    </source>
</reference>
<dbReference type="PIRSF" id="PIRSF028069">
    <property type="entry name" value="UCP028069"/>
    <property type="match status" value="1"/>
</dbReference>
<dbReference type="EMBL" id="CP022684">
    <property type="protein sequence ID" value="AUM13952.1"/>
    <property type="molecule type" value="Genomic_DNA"/>
</dbReference>
<dbReference type="Proteomes" id="UP000235116">
    <property type="component" value="Chromosome"/>
</dbReference>
<dbReference type="AlphaFoldDB" id="A0A2K9LNU2"/>
<proteinExistence type="predicted"/>